<dbReference type="EMBL" id="AZFX01000089">
    <property type="protein sequence ID" value="KRM08365.1"/>
    <property type="molecule type" value="Genomic_DNA"/>
</dbReference>
<dbReference type="RefSeq" id="WP_057825593.1">
    <property type="nucleotide sequence ID" value="NZ_AZFX01000089.1"/>
</dbReference>
<comment type="similarity">
    <text evidence="1">Belongs to the universal stress protein A family.</text>
</comment>
<dbReference type="STRING" id="1423735.FC15_GL000660"/>
<dbReference type="PATRIC" id="fig|1423735.3.peg.692"/>
<accession>A0A0R1VSG7</accession>
<gene>
    <name evidence="3" type="ORF">FC15_GL000660</name>
</gene>
<dbReference type="InterPro" id="IPR014729">
    <property type="entry name" value="Rossmann-like_a/b/a_fold"/>
</dbReference>
<protein>
    <recommendedName>
        <fullName evidence="2">UspA domain-containing protein</fullName>
    </recommendedName>
</protein>
<sequence length="168" mass="18918">MKDLEDYHVSTMHYSRIMIAVDDDDFISSQRAFDYACTVAKIYNIPLAVAMILETGDLNIFQSLSPDVLTKQRAAIAKDLNTYCDKAREFGVLDIQPFLGEGVPSHEIVDKIIPSFRPDLLVIGSETKMGRRKTIGTHAAYMARYAPCSVIIVRSDAQISRMISYFEE</sequence>
<evidence type="ECO:0000313" key="4">
    <source>
        <dbReference type="Proteomes" id="UP000051315"/>
    </source>
</evidence>
<dbReference type="PRINTS" id="PR01438">
    <property type="entry name" value="UNVRSLSTRESS"/>
</dbReference>
<dbReference type="Pfam" id="PF00582">
    <property type="entry name" value="Usp"/>
    <property type="match status" value="1"/>
</dbReference>
<evidence type="ECO:0000256" key="1">
    <source>
        <dbReference type="ARBA" id="ARBA00008791"/>
    </source>
</evidence>
<dbReference type="OrthoDB" id="2306777at2"/>
<name>A0A0R1VSG7_9LACO</name>
<evidence type="ECO:0000313" key="3">
    <source>
        <dbReference type="EMBL" id="KRM08365.1"/>
    </source>
</evidence>
<organism evidence="3 4">
    <name type="scientific">Lapidilactobacillus concavus DSM 17758</name>
    <dbReference type="NCBI Taxonomy" id="1423735"/>
    <lineage>
        <taxon>Bacteria</taxon>
        <taxon>Bacillati</taxon>
        <taxon>Bacillota</taxon>
        <taxon>Bacilli</taxon>
        <taxon>Lactobacillales</taxon>
        <taxon>Lactobacillaceae</taxon>
        <taxon>Lapidilactobacillus</taxon>
    </lineage>
</organism>
<comment type="caution">
    <text evidence="3">The sequence shown here is derived from an EMBL/GenBank/DDBJ whole genome shotgun (WGS) entry which is preliminary data.</text>
</comment>
<dbReference type="AlphaFoldDB" id="A0A0R1VSG7"/>
<feature type="domain" description="UspA" evidence="2">
    <location>
        <begin position="14"/>
        <end position="154"/>
    </location>
</feature>
<keyword evidence="4" id="KW-1185">Reference proteome</keyword>
<dbReference type="CDD" id="cd00293">
    <property type="entry name" value="USP-like"/>
    <property type="match status" value="1"/>
</dbReference>
<dbReference type="InterPro" id="IPR006015">
    <property type="entry name" value="Universal_stress_UspA"/>
</dbReference>
<dbReference type="InterPro" id="IPR006016">
    <property type="entry name" value="UspA"/>
</dbReference>
<dbReference type="Proteomes" id="UP000051315">
    <property type="component" value="Unassembled WGS sequence"/>
</dbReference>
<dbReference type="SUPFAM" id="SSF52402">
    <property type="entry name" value="Adenine nucleotide alpha hydrolases-like"/>
    <property type="match status" value="1"/>
</dbReference>
<dbReference type="Gene3D" id="3.40.50.620">
    <property type="entry name" value="HUPs"/>
    <property type="match status" value="1"/>
</dbReference>
<proteinExistence type="inferred from homology"/>
<evidence type="ECO:0000259" key="2">
    <source>
        <dbReference type="Pfam" id="PF00582"/>
    </source>
</evidence>
<reference evidence="3 4" key="1">
    <citation type="journal article" date="2015" name="Genome Announc.">
        <title>Expanding the biotechnology potential of lactobacilli through comparative genomics of 213 strains and associated genera.</title>
        <authorList>
            <person name="Sun Z."/>
            <person name="Harris H.M."/>
            <person name="McCann A."/>
            <person name="Guo C."/>
            <person name="Argimon S."/>
            <person name="Zhang W."/>
            <person name="Yang X."/>
            <person name="Jeffery I.B."/>
            <person name="Cooney J.C."/>
            <person name="Kagawa T.F."/>
            <person name="Liu W."/>
            <person name="Song Y."/>
            <person name="Salvetti E."/>
            <person name="Wrobel A."/>
            <person name="Rasinkangas P."/>
            <person name="Parkhill J."/>
            <person name="Rea M.C."/>
            <person name="O'Sullivan O."/>
            <person name="Ritari J."/>
            <person name="Douillard F.P."/>
            <person name="Paul Ross R."/>
            <person name="Yang R."/>
            <person name="Briner A.E."/>
            <person name="Felis G.E."/>
            <person name="de Vos W.M."/>
            <person name="Barrangou R."/>
            <person name="Klaenhammer T.R."/>
            <person name="Caufield P.W."/>
            <person name="Cui Y."/>
            <person name="Zhang H."/>
            <person name="O'Toole P.W."/>
        </authorList>
    </citation>
    <scope>NUCLEOTIDE SEQUENCE [LARGE SCALE GENOMIC DNA]</scope>
    <source>
        <strain evidence="3 4">DSM 17758</strain>
    </source>
</reference>